<dbReference type="InterPro" id="IPR013766">
    <property type="entry name" value="Thioredoxin_domain"/>
</dbReference>
<protein>
    <submittedName>
        <fullName evidence="2">Thiol-disulfide oxidoreductase ResA</fullName>
    </submittedName>
</protein>
<dbReference type="GO" id="GO:0016209">
    <property type="term" value="F:antioxidant activity"/>
    <property type="evidence" value="ECO:0007669"/>
    <property type="project" value="InterPro"/>
</dbReference>
<dbReference type="GO" id="GO:0016491">
    <property type="term" value="F:oxidoreductase activity"/>
    <property type="evidence" value="ECO:0007669"/>
    <property type="project" value="InterPro"/>
</dbReference>
<dbReference type="OrthoDB" id="9809746at2"/>
<dbReference type="RefSeq" id="WP_062663667.1">
    <property type="nucleotide sequence ID" value="NZ_FIZX01000002.1"/>
</dbReference>
<accession>A0A128F3S8</accession>
<name>A0A128F3S8_9GAMM</name>
<dbReference type="InterPro" id="IPR036249">
    <property type="entry name" value="Thioredoxin-like_sf"/>
</dbReference>
<dbReference type="AlphaFoldDB" id="A0A128F3S8"/>
<evidence type="ECO:0000313" key="3">
    <source>
        <dbReference type="Proteomes" id="UP000071641"/>
    </source>
</evidence>
<dbReference type="PROSITE" id="PS51352">
    <property type="entry name" value="THIOREDOXIN_2"/>
    <property type="match status" value="1"/>
</dbReference>
<dbReference type="Proteomes" id="UP000071641">
    <property type="component" value="Unassembled WGS sequence"/>
</dbReference>
<dbReference type="Gene3D" id="3.40.30.10">
    <property type="entry name" value="Glutaredoxin"/>
    <property type="match status" value="1"/>
</dbReference>
<gene>
    <name evidence="2" type="primary">resA_1</name>
    <name evidence="2" type="ORF">GCE9029_02619</name>
</gene>
<feature type="domain" description="Thioredoxin" evidence="1">
    <location>
        <begin position="7"/>
        <end position="166"/>
    </location>
</feature>
<evidence type="ECO:0000313" key="2">
    <source>
        <dbReference type="EMBL" id="CZF81452.1"/>
    </source>
</evidence>
<sequence>MAYSNKLAAGGEFPSITLKDLEGGEHTLGKPREGATWQMVVIYRGRHCPMCTRYLNHLEDYKDKLADIGIDIVAASGDSSAQLEEHMERLEVSFPLAYGLSEAQMKELGLWVSLPRSEQETDHNFAEPGLFVINEQGTVQVVDISNNPFVRPDVETLVNGLAWIRNPDNNYPIRGTAPY</sequence>
<proteinExistence type="predicted"/>
<keyword evidence="3" id="KW-1185">Reference proteome</keyword>
<dbReference type="Pfam" id="PF00578">
    <property type="entry name" value="AhpC-TSA"/>
    <property type="match status" value="1"/>
</dbReference>
<dbReference type="STRING" id="1796497.GCE9029_02619"/>
<reference evidence="3" key="1">
    <citation type="submission" date="2016-02" db="EMBL/GenBank/DDBJ databases">
        <authorList>
            <person name="Rodrigo-Torres Lidia"/>
            <person name="Arahal R.David."/>
        </authorList>
    </citation>
    <scope>NUCLEOTIDE SEQUENCE [LARGE SCALE GENOMIC DNA]</scope>
    <source>
        <strain evidence="3">CECT 9029</strain>
    </source>
</reference>
<dbReference type="SUPFAM" id="SSF52833">
    <property type="entry name" value="Thioredoxin-like"/>
    <property type="match status" value="1"/>
</dbReference>
<organism evidence="2 3">
    <name type="scientific">Grimontia celer</name>
    <dbReference type="NCBI Taxonomy" id="1796497"/>
    <lineage>
        <taxon>Bacteria</taxon>
        <taxon>Pseudomonadati</taxon>
        <taxon>Pseudomonadota</taxon>
        <taxon>Gammaproteobacteria</taxon>
        <taxon>Vibrionales</taxon>
        <taxon>Vibrionaceae</taxon>
        <taxon>Grimontia</taxon>
    </lineage>
</organism>
<dbReference type="EMBL" id="FIZX01000002">
    <property type="protein sequence ID" value="CZF81452.1"/>
    <property type="molecule type" value="Genomic_DNA"/>
</dbReference>
<dbReference type="InterPro" id="IPR000866">
    <property type="entry name" value="AhpC/TSA"/>
</dbReference>
<evidence type="ECO:0000259" key="1">
    <source>
        <dbReference type="PROSITE" id="PS51352"/>
    </source>
</evidence>